<dbReference type="FunFam" id="1.10.1450.10:FF:000020">
    <property type="entry name" value="Tetraspanin"/>
    <property type="match status" value="1"/>
</dbReference>
<evidence type="ECO:0000256" key="2">
    <source>
        <dbReference type="ARBA" id="ARBA00006840"/>
    </source>
</evidence>
<dbReference type="CDD" id="cd03156">
    <property type="entry name" value="uroplakin_I_like_LEL"/>
    <property type="match status" value="1"/>
</dbReference>
<dbReference type="PANTHER" id="PTHR19282:SF216">
    <property type="entry name" value="TETRASPANIN-1"/>
    <property type="match status" value="1"/>
</dbReference>
<keyword evidence="6" id="KW-0325">Glycoprotein</keyword>
<comment type="function">
    <text evidence="9">Structural component of specialized membrane microdomains known as tetraspanin-enriched microdomains (TERMs), which act as platforms for receptor clustering and signaling. Participates thereby in diverse biological functions such as cell signal transduction, adhesion, migration and protein trafficking. Regulates neuronal differentiation in response to NGF by facilitating NGF-mediated activation of NTRK1/TRKA receptor tyrosine kinase and subsequent downstream signaling pathways. Plays a role in the inhibition of TNFalpha-induced apoptosis. Mechanistically, inhibits the NF-kappa-B signaling pathway by blocking phosphorylation of CHUK. Also promotes the stability of the thiamine transporter 1/SLC19A2 in intestinal epithelial cells leading to an increase of thiamine uptake process.</text>
</comment>
<feature type="transmembrane region" description="Helical" evidence="10">
    <location>
        <begin position="85"/>
        <end position="110"/>
    </location>
</feature>
<accession>A0AAV7T081</accession>
<keyword evidence="5 10" id="KW-0472">Membrane</keyword>
<organism evidence="11 12">
    <name type="scientific">Pleurodeles waltl</name>
    <name type="common">Iberian ribbed newt</name>
    <dbReference type="NCBI Taxonomy" id="8319"/>
    <lineage>
        <taxon>Eukaryota</taxon>
        <taxon>Metazoa</taxon>
        <taxon>Chordata</taxon>
        <taxon>Craniata</taxon>
        <taxon>Vertebrata</taxon>
        <taxon>Euteleostomi</taxon>
        <taxon>Amphibia</taxon>
        <taxon>Batrachia</taxon>
        <taxon>Caudata</taxon>
        <taxon>Salamandroidea</taxon>
        <taxon>Salamandridae</taxon>
        <taxon>Pleurodelinae</taxon>
        <taxon>Pleurodeles</taxon>
    </lineage>
</organism>
<dbReference type="AlphaFoldDB" id="A0AAV7T081"/>
<evidence type="ECO:0000256" key="4">
    <source>
        <dbReference type="ARBA" id="ARBA00022989"/>
    </source>
</evidence>
<gene>
    <name evidence="11" type="ORF">NDU88_001675</name>
</gene>
<reference evidence="11" key="1">
    <citation type="journal article" date="2022" name="bioRxiv">
        <title>Sequencing and chromosome-scale assembly of the giantPleurodeles waltlgenome.</title>
        <authorList>
            <person name="Brown T."/>
            <person name="Elewa A."/>
            <person name="Iarovenko S."/>
            <person name="Subramanian E."/>
            <person name="Araus A.J."/>
            <person name="Petzold A."/>
            <person name="Susuki M."/>
            <person name="Suzuki K.-i.T."/>
            <person name="Hayashi T."/>
            <person name="Toyoda A."/>
            <person name="Oliveira C."/>
            <person name="Osipova E."/>
            <person name="Leigh N.D."/>
            <person name="Simon A."/>
            <person name="Yun M.H."/>
        </authorList>
    </citation>
    <scope>NUCLEOTIDE SEQUENCE</scope>
    <source>
        <strain evidence="11">20211129_DDA</strain>
        <tissue evidence="11">Liver</tissue>
    </source>
</reference>
<evidence type="ECO:0000256" key="9">
    <source>
        <dbReference type="ARBA" id="ARBA00054958"/>
    </source>
</evidence>
<evidence type="ECO:0000313" key="11">
    <source>
        <dbReference type="EMBL" id="KAJ1169784.1"/>
    </source>
</evidence>
<dbReference type="Proteomes" id="UP001066276">
    <property type="component" value="Chromosome 4_1"/>
</dbReference>
<dbReference type="InterPro" id="IPR018499">
    <property type="entry name" value="Tetraspanin/Peripherin"/>
</dbReference>
<dbReference type="PRINTS" id="PR00259">
    <property type="entry name" value="TMFOUR"/>
</dbReference>
<feature type="transmembrane region" description="Helical" evidence="10">
    <location>
        <begin position="53"/>
        <end position="73"/>
    </location>
</feature>
<comment type="subunit">
    <text evidence="8">Interacts with SLC19A2. Interacts with NTRK1/TRKA.</text>
</comment>
<dbReference type="PROSITE" id="PS00421">
    <property type="entry name" value="TM4_1"/>
    <property type="match status" value="1"/>
</dbReference>
<dbReference type="InterPro" id="IPR018503">
    <property type="entry name" value="Tetraspanin_CS"/>
</dbReference>
<proteinExistence type="inferred from homology"/>
<name>A0AAV7T081_PLEWA</name>
<dbReference type="GO" id="GO:0005886">
    <property type="term" value="C:plasma membrane"/>
    <property type="evidence" value="ECO:0007669"/>
    <property type="project" value="TreeGrafter"/>
</dbReference>
<comment type="subcellular location">
    <subcellularLocation>
        <location evidence="1">Lysosome membrane</location>
        <topology evidence="1">Multi-pass membrane protein</topology>
    </subcellularLocation>
    <subcellularLocation>
        <location evidence="10">Membrane</location>
        <topology evidence="10">Multi-pass membrane protein</topology>
    </subcellularLocation>
</comment>
<protein>
    <recommendedName>
        <fullName evidence="10">Tetraspanin</fullName>
    </recommendedName>
</protein>
<dbReference type="Gene3D" id="1.10.1450.10">
    <property type="entry name" value="Tetraspanin"/>
    <property type="match status" value="1"/>
</dbReference>
<dbReference type="PANTHER" id="PTHR19282">
    <property type="entry name" value="TETRASPANIN"/>
    <property type="match status" value="1"/>
</dbReference>
<evidence type="ECO:0000256" key="10">
    <source>
        <dbReference type="RuleBase" id="RU361218"/>
    </source>
</evidence>
<evidence type="ECO:0000256" key="8">
    <source>
        <dbReference type="ARBA" id="ARBA00046464"/>
    </source>
</evidence>
<comment type="similarity">
    <text evidence="2 10">Belongs to the tetraspanin (TM4SF) family.</text>
</comment>
<dbReference type="EMBL" id="JANPWB010000007">
    <property type="protein sequence ID" value="KAJ1169784.1"/>
    <property type="molecule type" value="Genomic_DNA"/>
</dbReference>
<keyword evidence="3 10" id="KW-0812">Transmembrane</keyword>
<dbReference type="SUPFAM" id="SSF48652">
    <property type="entry name" value="Tetraspanin"/>
    <property type="match status" value="1"/>
</dbReference>
<dbReference type="Pfam" id="PF00335">
    <property type="entry name" value="Tetraspanin"/>
    <property type="match status" value="1"/>
</dbReference>
<feature type="transmembrane region" description="Helical" evidence="10">
    <location>
        <begin position="12"/>
        <end position="33"/>
    </location>
</feature>
<evidence type="ECO:0000256" key="1">
    <source>
        <dbReference type="ARBA" id="ARBA00004155"/>
    </source>
</evidence>
<dbReference type="InterPro" id="IPR000301">
    <property type="entry name" value="Tetraspanin_animals"/>
</dbReference>
<evidence type="ECO:0000313" key="12">
    <source>
        <dbReference type="Proteomes" id="UP001066276"/>
    </source>
</evidence>
<feature type="transmembrane region" description="Helical" evidence="10">
    <location>
        <begin position="209"/>
        <end position="235"/>
    </location>
</feature>
<sequence length="241" mass="26073">MSCFTCVKVLMILFNLIIFLGGGTLLGVGIWVTVDSKSFLNIFGAFASDLGQFVNVGYFLIAIGAVLVVLGFLGCCGAQKESKCLLITFFTLILLIFIAEVAGAVVALVYSSMAQSIMEPVLRQVLQRDYGRDPAVTQIWNTTMTELKCCGFSNYTDFTNSYYMKHNGDSYPSQCCRFNVTTTCKLGQATAANVQGCFEQLLDTIRKNAAVVGGVAAGIAVLEIAAMVVAMYLYCHIDNKA</sequence>
<keyword evidence="12" id="KW-1185">Reference proteome</keyword>
<evidence type="ECO:0000256" key="3">
    <source>
        <dbReference type="ARBA" id="ARBA00022692"/>
    </source>
</evidence>
<dbReference type="GO" id="GO:0005765">
    <property type="term" value="C:lysosomal membrane"/>
    <property type="evidence" value="ECO:0007669"/>
    <property type="project" value="UniProtKB-SubCell"/>
</dbReference>
<keyword evidence="4 10" id="KW-1133">Transmembrane helix</keyword>
<evidence type="ECO:0000256" key="7">
    <source>
        <dbReference type="ARBA" id="ARBA00023228"/>
    </source>
</evidence>
<evidence type="ECO:0000256" key="5">
    <source>
        <dbReference type="ARBA" id="ARBA00023136"/>
    </source>
</evidence>
<keyword evidence="7" id="KW-0458">Lysosome</keyword>
<dbReference type="InterPro" id="IPR008952">
    <property type="entry name" value="Tetraspanin_EC2_sf"/>
</dbReference>
<evidence type="ECO:0000256" key="6">
    <source>
        <dbReference type="ARBA" id="ARBA00023180"/>
    </source>
</evidence>
<dbReference type="PIRSF" id="PIRSF002419">
    <property type="entry name" value="Tetraspanin"/>
    <property type="match status" value="1"/>
</dbReference>
<comment type="caution">
    <text evidence="11">The sequence shown here is derived from an EMBL/GenBank/DDBJ whole genome shotgun (WGS) entry which is preliminary data.</text>
</comment>